<feature type="transmembrane region" description="Helical" evidence="1">
    <location>
        <begin position="65"/>
        <end position="83"/>
    </location>
</feature>
<evidence type="ECO:0000259" key="2">
    <source>
        <dbReference type="Pfam" id="PF03372"/>
    </source>
</evidence>
<dbReference type="PROSITE" id="PS51257">
    <property type="entry name" value="PROKAR_LIPOPROTEIN"/>
    <property type="match status" value="1"/>
</dbReference>
<dbReference type="SUPFAM" id="SSF56219">
    <property type="entry name" value="DNase I-like"/>
    <property type="match status" value="1"/>
</dbReference>
<evidence type="ECO:0000256" key="1">
    <source>
        <dbReference type="SAM" id="Phobius"/>
    </source>
</evidence>
<dbReference type="Pfam" id="PF03372">
    <property type="entry name" value="Exo_endo_phos"/>
    <property type="match status" value="1"/>
</dbReference>
<dbReference type="Proteomes" id="UP000297638">
    <property type="component" value="Unassembled WGS sequence"/>
</dbReference>
<evidence type="ECO:0000313" key="4">
    <source>
        <dbReference type="Proteomes" id="UP000297638"/>
    </source>
</evidence>
<dbReference type="EMBL" id="SPDS01000001">
    <property type="protein sequence ID" value="TFH56583.1"/>
    <property type="molecule type" value="Genomic_DNA"/>
</dbReference>
<keyword evidence="1" id="KW-0472">Membrane</keyword>
<evidence type="ECO:0000313" key="3">
    <source>
        <dbReference type="EMBL" id="TFH56583.1"/>
    </source>
</evidence>
<comment type="caution">
    <text evidence="3">The sequence shown here is derived from an EMBL/GenBank/DDBJ whole genome shotgun (WGS) entry which is preliminary data.</text>
</comment>
<protein>
    <recommendedName>
        <fullName evidence="2">Endonuclease/exonuclease/phosphatase domain-containing protein</fullName>
    </recommendedName>
</protein>
<feature type="transmembrane region" description="Helical" evidence="1">
    <location>
        <begin position="12"/>
        <end position="30"/>
    </location>
</feature>
<dbReference type="AlphaFoldDB" id="A0A4Y8TZV2"/>
<reference evidence="3 4" key="1">
    <citation type="submission" date="2019-03" db="EMBL/GenBank/DDBJ databases">
        <title>Glutamicibacter sp. LJH19 genome.</title>
        <authorList>
            <person name="Sinai Borker S."/>
            <person name="Kumar R."/>
        </authorList>
    </citation>
    <scope>NUCLEOTIDE SEQUENCE [LARGE SCALE GENOMIC DNA]</scope>
    <source>
        <strain evidence="3 4">LJH19</strain>
    </source>
</reference>
<gene>
    <name evidence="3" type="ORF">EXY26_06005</name>
</gene>
<dbReference type="InterPro" id="IPR005135">
    <property type="entry name" value="Endo/exonuclease/phosphatase"/>
</dbReference>
<name>A0A4Y8TZV2_9MICC</name>
<feature type="transmembrane region" description="Helical" evidence="1">
    <location>
        <begin position="42"/>
        <end position="60"/>
    </location>
</feature>
<dbReference type="GO" id="GO:0003824">
    <property type="term" value="F:catalytic activity"/>
    <property type="evidence" value="ECO:0007669"/>
    <property type="project" value="InterPro"/>
</dbReference>
<dbReference type="InterPro" id="IPR036691">
    <property type="entry name" value="Endo/exonu/phosph_ase_sf"/>
</dbReference>
<dbReference type="Gene3D" id="3.60.10.10">
    <property type="entry name" value="Endonuclease/exonuclease/phosphatase"/>
    <property type="match status" value="1"/>
</dbReference>
<keyword evidence="1" id="KW-1133">Transmembrane helix</keyword>
<organism evidence="3 4">
    <name type="scientific">Glutamicibacter arilaitensis</name>
    <dbReference type="NCBI Taxonomy" id="256701"/>
    <lineage>
        <taxon>Bacteria</taxon>
        <taxon>Bacillati</taxon>
        <taxon>Actinomycetota</taxon>
        <taxon>Actinomycetes</taxon>
        <taxon>Micrococcales</taxon>
        <taxon>Micrococcaceae</taxon>
        <taxon>Glutamicibacter</taxon>
    </lineage>
</organism>
<accession>A0A4Y8TZV2</accession>
<feature type="domain" description="Endonuclease/exonuclease/phosphatase" evidence="2">
    <location>
        <begin position="103"/>
        <end position="308"/>
    </location>
</feature>
<sequence length="319" mass="34583">MKITTRKLSLGWISGSVLFACLAIGTLPYLDFLGAGWIPKLQAFQPMLLAFPVLALIIGVLRRRWIACGFVVVFLLCGLLPNLNLATTAIQKDSADFDLSVLAFNALKAGSDPEQLAELISVADPQILVLVETSEPLHQQLATRGAFDHLGYRSLEAPAGGERDTVIFSKYPLHERTTELDTKTTGWYSLPVVDVKSPGGIFTVAGIHIYPPVGDAQRWRNGLQAVDSWTGGQRDHPLVLAGDFNSVRAHPGFHALTNDGFSEADGIWPASTWPADRKFNAMIGLDHIMSRGASVTEFSVHAVDGSDHLAVSATVEFDH</sequence>
<proteinExistence type="predicted"/>
<keyword evidence="1" id="KW-0812">Transmembrane</keyword>